<gene>
    <name evidence="1" type="ORF">Ari01nite_84380</name>
</gene>
<accession>A0A919MZ31</accession>
<reference evidence="1" key="1">
    <citation type="submission" date="2021-01" db="EMBL/GenBank/DDBJ databases">
        <title>Whole genome shotgun sequence of Actinoplanes rishiriensis NBRC 108556.</title>
        <authorList>
            <person name="Komaki H."/>
            <person name="Tamura T."/>
        </authorList>
    </citation>
    <scope>NUCLEOTIDE SEQUENCE</scope>
    <source>
        <strain evidence="1">NBRC 108556</strain>
    </source>
</reference>
<sequence length="83" mass="9186">MKAAGLGLRRLYTITFPTPRPEFIGRDDVLFELILDMDGTFGGMAEEAGPTSTVARTYRLDEAARAISDFDREHIVGKLVVLI</sequence>
<dbReference type="AlphaFoldDB" id="A0A919MZ31"/>
<dbReference type="RefSeq" id="WP_203789311.1">
    <property type="nucleotide sequence ID" value="NZ_BOMV01000096.1"/>
</dbReference>
<comment type="caution">
    <text evidence="1">The sequence shown here is derived from an EMBL/GenBank/DDBJ whole genome shotgun (WGS) entry which is preliminary data.</text>
</comment>
<evidence type="ECO:0000313" key="2">
    <source>
        <dbReference type="Proteomes" id="UP000636960"/>
    </source>
</evidence>
<proteinExistence type="predicted"/>
<keyword evidence="2" id="KW-1185">Reference proteome</keyword>
<organism evidence="1 2">
    <name type="scientific">Paractinoplanes rishiriensis</name>
    <dbReference type="NCBI Taxonomy" id="1050105"/>
    <lineage>
        <taxon>Bacteria</taxon>
        <taxon>Bacillati</taxon>
        <taxon>Actinomycetota</taxon>
        <taxon>Actinomycetes</taxon>
        <taxon>Micromonosporales</taxon>
        <taxon>Micromonosporaceae</taxon>
        <taxon>Paractinoplanes</taxon>
    </lineage>
</organism>
<name>A0A919MZ31_9ACTN</name>
<protein>
    <submittedName>
        <fullName evidence="1">Uncharacterized protein</fullName>
    </submittedName>
</protein>
<evidence type="ECO:0000313" key="1">
    <source>
        <dbReference type="EMBL" id="GIF00974.1"/>
    </source>
</evidence>
<dbReference type="EMBL" id="BOMV01000096">
    <property type="protein sequence ID" value="GIF00974.1"/>
    <property type="molecule type" value="Genomic_DNA"/>
</dbReference>
<dbReference type="Proteomes" id="UP000636960">
    <property type="component" value="Unassembled WGS sequence"/>
</dbReference>